<dbReference type="AlphaFoldDB" id="A0A3S5B4K3"/>
<evidence type="ECO:0000259" key="1">
    <source>
        <dbReference type="Pfam" id="PF26190"/>
    </source>
</evidence>
<dbReference type="InterPro" id="IPR029775">
    <property type="entry name" value="NPHP4"/>
</dbReference>
<accession>A0A3S5B4K3</accession>
<feature type="domain" description="NPHP4 Ig-like" evidence="1">
    <location>
        <begin position="42"/>
        <end position="75"/>
    </location>
</feature>
<protein>
    <recommendedName>
        <fullName evidence="1">NPHP4 Ig-like domain-containing protein</fullName>
    </recommendedName>
</protein>
<keyword evidence="3" id="KW-1185">Reference proteome</keyword>
<dbReference type="OrthoDB" id="313446at2759"/>
<dbReference type="Proteomes" id="UP000784294">
    <property type="component" value="Unassembled WGS sequence"/>
</dbReference>
<dbReference type="Pfam" id="PF26190">
    <property type="entry name" value="Ig_NPHP4_1st"/>
    <property type="match status" value="1"/>
</dbReference>
<dbReference type="GO" id="GO:0005856">
    <property type="term" value="C:cytoskeleton"/>
    <property type="evidence" value="ECO:0007669"/>
    <property type="project" value="InterPro"/>
</dbReference>
<gene>
    <name evidence="2" type="ORF">PXEA_LOCUS33609</name>
</gene>
<dbReference type="GO" id="GO:0097730">
    <property type="term" value="C:non-motile cilium"/>
    <property type="evidence" value="ECO:0007669"/>
    <property type="project" value="InterPro"/>
</dbReference>
<dbReference type="EMBL" id="CAAALY010263932">
    <property type="protein sequence ID" value="VEL40169.1"/>
    <property type="molecule type" value="Genomic_DNA"/>
</dbReference>
<dbReference type="PANTHER" id="PTHR31043:SF3">
    <property type="entry name" value="NEPHROCYSTIN-4"/>
    <property type="match status" value="1"/>
</dbReference>
<name>A0A3S5B4K3_9PLAT</name>
<dbReference type="GO" id="GO:0090090">
    <property type="term" value="P:negative regulation of canonical Wnt signaling pathway"/>
    <property type="evidence" value="ECO:0007669"/>
    <property type="project" value="InterPro"/>
</dbReference>
<dbReference type="InterPro" id="IPR058687">
    <property type="entry name" value="Ig_NPHP4_1st"/>
</dbReference>
<dbReference type="PANTHER" id="PTHR31043">
    <property type="entry name" value="NEPHROCYSTIN-4"/>
    <property type="match status" value="1"/>
</dbReference>
<sequence length="77" mass="8952">MNFTFQLDGSNWSKQLGLINNYRERVKKEHIALLLRGASILEHVLNTSFGASEFFEYQLKNPYNREVTISISIDDET</sequence>
<organism evidence="2 3">
    <name type="scientific">Protopolystoma xenopodis</name>
    <dbReference type="NCBI Taxonomy" id="117903"/>
    <lineage>
        <taxon>Eukaryota</taxon>
        <taxon>Metazoa</taxon>
        <taxon>Spiralia</taxon>
        <taxon>Lophotrochozoa</taxon>
        <taxon>Platyhelminthes</taxon>
        <taxon>Monogenea</taxon>
        <taxon>Polyopisthocotylea</taxon>
        <taxon>Polystomatidea</taxon>
        <taxon>Polystomatidae</taxon>
        <taxon>Protopolystoma</taxon>
    </lineage>
</organism>
<proteinExistence type="predicted"/>
<reference evidence="2" key="1">
    <citation type="submission" date="2018-11" db="EMBL/GenBank/DDBJ databases">
        <authorList>
            <consortium name="Pathogen Informatics"/>
        </authorList>
    </citation>
    <scope>NUCLEOTIDE SEQUENCE</scope>
</reference>
<evidence type="ECO:0000313" key="2">
    <source>
        <dbReference type="EMBL" id="VEL40169.1"/>
    </source>
</evidence>
<comment type="caution">
    <text evidence="2">The sequence shown here is derived from an EMBL/GenBank/DDBJ whole genome shotgun (WGS) entry which is preliminary data.</text>
</comment>
<evidence type="ECO:0000313" key="3">
    <source>
        <dbReference type="Proteomes" id="UP000784294"/>
    </source>
</evidence>